<gene>
    <name evidence="1" type="ORF">CURHAP_LOCUS46545</name>
</gene>
<name>A0A6J5VJJ0_PRUAR</name>
<evidence type="ECO:0000313" key="2">
    <source>
        <dbReference type="Proteomes" id="UP000507222"/>
    </source>
</evidence>
<organism evidence="1 2">
    <name type="scientific">Prunus armeniaca</name>
    <name type="common">Apricot</name>
    <name type="synonym">Armeniaca vulgaris</name>
    <dbReference type="NCBI Taxonomy" id="36596"/>
    <lineage>
        <taxon>Eukaryota</taxon>
        <taxon>Viridiplantae</taxon>
        <taxon>Streptophyta</taxon>
        <taxon>Embryophyta</taxon>
        <taxon>Tracheophyta</taxon>
        <taxon>Spermatophyta</taxon>
        <taxon>Magnoliopsida</taxon>
        <taxon>eudicotyledons</taxon>
        <taxon>Gunneridae</taxon>
        <taxon>Pentapetalae</taxon>
        <taxon>rosids</taxon>
        <taxon>fabids</taxon>
        <taxon>Rosales</taxon>
        <taxon>Rosaceae</taxon>
        <taxon>Amygdaloideae</taxon>
        <taxon>Amygdaleae</taxon>
        <taxon>Prunus</taxon>
    </lineage>
</organism>
<protein>
    <submittedName>
        <fullName evidence="1">Uncharacterized protein</fullName>
    </submittedName>
</protein>
<dbReference type="Proteomes" id="UP000507222">
    <property type="component" value="Unassembled WGS sequence"/>
</dbReference>
<sequence>MSTLDPVDSFLFSLSRAFCSPLAVFVQIQTIKLPFSINHWHDLYAHLMLNCQSVLDDQRFSFSFCFPYQE</sequence>
<evidence type="ECO:0000313" key="1">
    <source>
        <dbReference type="EMBL" id="CAB4288373.1"/>
    </source>
</evidence>
<proteinExistence type="predicted"/>
<reference evidence="1 2" key="1">
    <citation type="submission" date="2020-05" db="EMBL/GenBank/DDBJ databases">
        <authorList>
            <person name="Campoy J."/>
            <person name="Schneeberger K."/>
            <person name="Spophaly S."/>
        </authorList>
    </citation>
    <scope>NUCLEOTIDE SEQUENCE [LARGE SCALE GENOMIC DNA]</scope>
    <source>
        <strain evidence="1">PruArmRojPasFocal</strain>
    </source>
</reference>
<dbReference type="EMBL" id="CAEKDK010000007">
    <property type="protein sequence ID" value="CAB4288373.1"/>
    <property type="molecule type" value="Genomic_DNA"/>
</dbReference>
<dbReference type="AlphaFoldDB" id="A0A6J5VJJ0"/>
<accession>A0A6J5VJJ0</accession>